<evidence type="ECO:0008006" key="3">
    <source>
        <dbReference type="Google" id="ProtNLM"/>
    </source>
</evidence>
<organism evidence="1 2">
    <name type="scientific">Lactobacillus equicursoris 66c</name>
    <dbReference type="NCBI Taxonomy" id="872326"/>
    <lineage>
        <taxon>Bacteria</taxon>
        <taxon>Bacillati</taxon>
        <taxon>Bacillota</taxon>
        <taxon>Bacilli</taxon>
        <taxon>Lactobacillales</taxon>
        <taxon>Lactobacillaceae</taxon>
        <taxon>Lactobacillus</taxon>
    </lineage>
</organism>
<sequence>MEILDTLKERFLANMDRHPQVSWDDVIGKLDEDQAAAVAWMEESGGEPDVIAFPSGLAIVDCAKEAPAGRRSVCYDQAARLKRKKFPPESSAQELAEEHGLSLLDEADYRQLQALGDFDLKTSCWIQTPASIRVQGGALFAEKRYGSVFVYHNGADSYYKVRGFRCKLSL</sequence>
<proteinExistence type="predicted"/>
<name>K0NQS9_9LACO</name>
<dbReference type="OrthoDB" id="8442276at2"/>
<evidence type="ECO:0000313" key="1">
    <source>
        <dbReference type="EMBL" id="CCK83328.1"/>
    </source>
</evidence>
<reference evidence="1 2" key="1">
    <citation type="submission" date="2012-08" db="EMBL/GenBank/DDBJ databases">
        <title>Draft Genome Sequences of Lactobacillus equicursoris CIP 110162T, isolated from thoroughbred racehorse feces and Lactobacillus sp. CRBIP 24.137 isolated from urine of human.</title>
        <authorList>
            <person name="Cousin S."/>
            <person name="Loux V."/>
            <person name="Ma L."/>
            <person name="Creno S."/>
            <person name="Clermont D."/>
            <person name="Bizet C."/>
            <person name="Bouchier C."/>
        </authorList>
    </citation>
    <scope>NUCLEOTIDE SEQUENCE [LARGE SCALE GENOMIC DNA]</scope>
    <source>
        <strain evidence="1 2">66c</strain>
    </source>
</reference>
<dbReference type="RefSeq" id="WP_009557834.1">
    <property type="nucleotide sequence ID" value="NZ_CALZ01000068.1"/>
</dbReference>
<accession>K0NQS9</accession>
<protein>
    <recommendedName>
        <fullName evidence="3">DUF4256 domain-containing protein</fullName>
    </recommendedName>
</protein>
<evidence type="ECO:0000313" key="2">
    <source>
        <dbReference type="Proteomes" id="UP000009325"/>
    </source>
</evidence>
<dbReference type="AlphaFoldDB" id="K0NQS9"/>
<dbReference type="EMBL" id="CALZ01000068">
    <property type="protein sequence ID" value="CCK83328.1"/>
    <property type="molecule type" value="Genomic_DNA"/>
</dbReference>
<dbReference type="Proteomes" id="UP000009325">
    <property type="component" value="Unassembled WGS sequence"/>
</dbReference>
<comment type="caution">
    <text evidence="1">The sequence shown here is derived from an EMBL/GenBank/DDBJ whole genome shotgun (WGS) entry which is preliminary data.</text>
</comment>
<dbReference type="Pfam" id="PF14066">
    <property type="entry name" value="DUF4256"/>
    <property type="match status" value="1"/>
</dbReference>
<gene>
    <name evidence="1" type="ORF">BN146_03495</name>
</gene>
<dbReference type="InterPro" id="IPR025352">
    <property type="entry name" value="DUF4256"/>
</dbReference>